<organism evidence="2 3">
    <name type="scientific">Symbiodinium necroappetens</name>
    <dbReference type="NCBI Taxonomy" id="1628268"/>
    <lineage>
        <taxon>Eukaryota</taxon>
        <taxon>Sar</taxon>
        <taxon>Alveolata</taxon>
        <taxon>Dinophyceae</taxon>
        <taxon>Suessiales</taxon>
        <taxon>Symbiodiniaceae</taxon>
        <taxon>Symbiodinium</taxon>
    </lineage>
</organism>
<protein>
    <submittedName>
        <fullName evidence="2">Uncharacterized protein</fullName>
    </submittedName>
</protein>
<proteinExistence type="predicted"/>
<gene>
    <name evidence="2" type="ORF">SNEC2469_LOCUS20781</name>
</gene>
<keyword evidence="1" id="KW-1133">Transmembrane helix</keyword>
<dbReference type="Proteomes" id="UP000601435">
    <property type="component" value="Unassembled WGS sequence"/>
</dbReference>
<sequence length="242" mass="26642">MFRARTSVPAVQPVHSTLRRTAILNIAGLAAGPILPASALVGSTLSPEIEEVRDVSLATGIRSVNADLMRRHCWLVYGASSFKAVMPSSGNWSSLARSQLEVLQSLAGLAALGHVLGTLALLCPFLLLLLLCLLLHLNSFQVKKHLEDPSLTDIASADDFSLTSTERGIPRYEHSHLVAALDVILEYQRNRKTTYFTVLGTRAQTSMGTYRHDPRTRLIELLKRWLRTHAANPNITEDEARV</sequence>
<name>A0A812XBS4_9DINO</name>
<feature type="transmembrane region" description="Helical" evidence="1">
    <location>
        <begin position="21"/>
        <end position="41"/>
    </location>
</feature>
<evidence type="ECO:0000313" key="2">
    <source>
        <dbReference type="EMBL" id="CAE7720796.1"/>
    </source>
</evidence>
<evidence type="ECO:0000313" key="3">
    <source>
        <dbReference type="Proteomes" id="UP000601435"/>
    </source>
</evidence>
<accession>A0A812XBS4</accession>
<keyword evidence="1" id="KW-0812">Transmembrane</keyword>
<comment type="caution">
    <text evidence="2">The sequence shown here is derived from an EMBL/GenBank/DDBJ whole genome shotgun (WGS) entry which is preliminary data.</text>
</comment>
<dbReference type="AlphaFoldDB" id="A0A812XBS4"/>
<keyword evidence="1" id="KW-0472">Membrane</keyword>
<dbReference type="EMBL" id="CAJNJA010036461">
    <property type="protein sequence ID" value="CAE7720796.1"/>
    <property type="molecule type" value="Genomic_DNA"/>
</dbReference>
<feature type="transmembrane region" description="Helical" evidence="1">
    <location>
        <begin position="111"/>
        <end position="135"/>
    </location>
</feature>
<evidence type="ECO:0000256" key="1">
    <source>
        <dbReference type="SAM" id="Phobius"/>
    </source>
</evidence>
<reference evidence="2" key="1">
    <citation type="submission" date="2021-02" db="EMBL/GenBank/DDBJ databases">
        <authorList>
            <person name="Dougan E. K."/>
            <person name="Rhodes N."/>
            <person name="Thang M."/>
            <person name="Chan C."/>
        </authorList>
    </citation>
    <scope>NUCLEOTIDE SEQUENCE</scope>
</reference>
<keyword evidence="3" id="KW-1185">Reference proteome</keyword>